<keyword evidence="1" id="KW-0378">Hydrolase</keyword>
<dbReference type="PANTHER" id="PTHR48081:SF8">
    <property type="entry name" value="ALPHA_BETA HYDROLASE FOLD-3 DOMAIN-CONTAINING PROTEIN-RELATED"/>
    <property type="match status" value="1"/>
</dbReference>
<dbReference type="Proteomes" id="UP000310189">
    <property type="component" value="Unassembled WGS sequence"/>
</dbReference>
<protein>
    <recommendedName>
        <fullName evidence="2">Alpha/beta hydrolase fold-3 domain-containing protein</fullName>
    </recommendedName>
</protein>
<dbReference type="InterPro" id="IPR050300">
    <property type="entry name" value="GDXG_lipolytic_enzyme"/>
</dbReference>
<dbReference type="PANTHER" id="PTHR48081">
    <property type="entry name" value="AB HYDROLASE SUPERFAMILY PROTEIN C4A8.06C"/>
    <property type="match status" value="1"/>
</dbReference>
<dbReference type="Pfam" id="PF07859">
    <property type="entry name" value="Abhydrolase_3"/>
    <property type="match status" value="1"/>
</dbReference>
<dbReference type="Gene3D" id="3.40.50.1820">
    <property type="entry name" value="alpha/beta hydrolase"/>
    <property type="match status" value="1"/>
</dbReference>
<dbReference type="EMBL" id="SPNW01000018">
    <property type="protein sequence ID" value="TIA90531.1"/>
    <property type="molecule type" value="Genomic_DNA"/>
</dbReference>
<keyword evidence="4" id="KW-1185">Reference proteome</keyword>
<sequence>MVYNKDIGIKTHPAVVPVYMAYQISKILALLPVWGLAYGFSSKDRHASWSLGHTLMIKVLRRMHRMIEATNTTILTRDPSSEPKRSELKDTEFRWIKWMPEDKRTGVLDFHKETAKDKVGTFIWKSGKEDGLVGITLHGGGYLHLNAHEKAPTSNIPKKLFSSGLFSQVYSVEYTLVGHGYFLDALLDVVSVIDDLISNQGVDPSRIVVEGDSAGGHLSLAVARYLRDEKGVKLGGLLLLSPWCDPSIGFPLMHHKERPNSATDYLAEAKLNRAITVERFMVNCDKNTSGPGSGCQGCQDERAAMDTKDEPGHLSVLSPYISPSADQNETAERLFTDFPRTFISYGGLERLVDEIETLARRMKRDGVDCKMNLAEEGVHDILILTHWNEDVRKAVWEDIFSWLKEV</sequence>
<feature type="domain" description="Alpha/beta hydrolase fold-3" evidence="2">
    <location>
        <begin position="136"/>
        <end position="254"/>
    </location>
</feature>
<evidence type="ECO:0000256" key="1">
    <source>
        <dbReference type="ARBA" id="ARBA00022801"/>
    </source>
</evidence>
<reference evidence="3 4" key="1">
    <citation type="submission" date="2019-03" db="EMBL/GenBank/DDBJ databases">
        <title>Sequencing 23 genomes of Wallemia ichthyophaga.</title>
        <authorList>
            <person name="Gostincar C."/>
        </authorList>
    </citation>
    <scope>NUCLEOTIDE SEQUENCE [LARGE SCALE GENOMIC DNA]</scope>
    <source>
        <strain evidence="3 4">EXF-5753</strain>
    </source>
</reference>
<proteinExistence type="predicted"/>
<dbReference type="OrthoDB" id="2152029at2759"/>
<comment type="caution">
    <text evidence="3">The sequence shown here is derived from an EMBL/GenBank/DDBJ whole genome shotgun (WGS) entry which is preliminary data.</text>
</comment>
<accession>A0A4T0FPZ4</accession>
<dbReference type="InterPro" id="IPR029058">
    <property type="entry name" value="AB_hydrolase_fold"/>
</dbReference>
<organism evidence="3 4">
    <name type="scientific">Wallemia hederae</name>
    <dbReference type="NCBI Taxonomy" id="1540922"/>
    <lineage>
        <taxon>Eukaryota</taxon>
        <taxon>Fungi</taxon>
        <taxon>Dikarya</taxon>
        <taxon>Basidiomycota</taxon>
        <taxon>Wallemiomycotina</taxon>
        <taxon>Wallemiomycetes</taxon>
        <taxon>Wallemiales</taxon>
        <taxon>Wallemiaceae</taxon>
        <taxon>Wallemia</taxon>
    </lineage>
</organism>
<dbReference type="SUPFAM" id="SSF53474">
    <property type="entry name" value="alpha/beta-Hydrolases"/>
    <property type="match status" value="1"/>
</dbReference>
<evidence type="ECO:0000259" key="2">
    <source>
        <dbReference type="Pfam" id="PF07859"/>
    </source>
</evidence>
<name>A0A4T0FPZ4_9BASI</name>
<evidence type="ECO:0000313" key="4">
    <source>
        <dbReference type="Proteomes" id="UP000310189"/>
    </source>
</evidence>
<dbReference type="AlphaFoldDB" id="A0A4T0FPZ4"/>
<dbReference type="InterPro" id="IPR013094">
    <property type="entry name" value="AB_hydrolase_3"/>
</dbReference>
<dbReference type="GO" id="GO:0016787">
    <property type="term" value="F:hydrolase activity"/>
    <property type="evidence" value="ECO:0007669"/>
    <property type="project" value="UniProtKB-KW"/>
</dbReference>
<gene>
    <name evidence="3" type="ORF">E3P99_01479</name>
</gene>
<evidence type="ECO:0000313" key="3">
    <source>
        <dbReference type="EMBL" id="TIA90531.1"/>
    </source>
</evidence>